<dbReference type="EMBL" id="JAHLFW010000110">
    <property type="protein sequence ID" value="MBU3839265.1"/>
    <property type="molecule type" value="Genomic_DNA"/>
</dbReference>
<keyword evidence="1" id="KW-1133">Transmembrane helix</keyword>
<reference evidence="2" key="1">
    <citation type="journal article" date="2021" name="PeerJ">
        <title>Extensive microbial diversity within the chicken gut microbiome revealed by metagenomics and culture.</title>
        <authorList>
            <person name="Gilroy R."/>
            <person name="Ravi A."/>
            <person name="Getino M."/>
            <person name="Pursley I."/>
            <person name="Horton D.L."/>
            <person name="Alikhan N.F."/>
            <person name="Baker D."/>
            <person name="Gharbi K."/>
            <person name="Hall N."/>
            <person name="Watson M."/>
            <person name="Adriaenssens E.M."/>
            <person name="Foster-Nyarko E."/>
            <person name="Jarju S."/>
            <person name="Secka A."/>
            <person name="Antonio M."/>
            <person name="Oren A."/>
            <person name="Chaudhuri R.R."/>
            <person name="La Ragione R."/>
            <person name="Hildebrand F."/>
            <person name="Pallen M.J."/>
        </authorList>
    </citation>
    <scope>NUCLEOTIDE SEQUENCE</scope>
    <source>
        <strain evidence="2">G4-2901</strain>
    </source>
</reference>
<feature type="transmembrane region" description="Helical" evidence="1">
    <location>
        <begin position="12"/>
        <end position="33"/>
    </location>
</feature>
<dbReference type="Proteomes" id="UP000783796">
    <property type="component" value="Unassembled WGS sequence"/>
</dbReference>
<accession>A0A948WXX9</accession>
<proteinExistence type="predicted"/>
<name>A0A948WXX9_9BACT</name>
<evidence type="ECO:0000256" key="1">
    <source>
        <dbReference type="SAM" id="Phobius"/>
    </source>
</evidence>
<comment type="caution">
    <text evidence="2">The sequence shown here is derived from an EMBL/GenBank/DDBJ whole genome shotgun (WGS) entry which is preliminary data.</text>
</comment>
<gene>
    <name evidence="2" type="ORF">H9777_13355</name>
</gene>
<dbReference type="AlphaFoldDB" id="A0A948WXX9"/>
<sequence length="146" mass="16703">MKNKVSQKKQLTMFCSLTVAYTSLLVGILRLGLEIADVIFMDAVFNYETCTRLVIYTCIILSAISIVRFLKNVDKGFVFDKKNIYPLRFFAWTVTLTGIILTVINSINDSDSQTYMFFLLIGIFINILSEVFNLGVKMKEEQELTI</sequence>
<protein>
    <submittedName>
        <fullName evidence="2">DUF2975 domain-containing protein</fullName>
    </submittedName>
</protein>
<feature type="transmembrane region" description="Helical" evidence="1">
    <location>
        <begin position="53"/>
        <end position="70"/>
    </location>
</feature>
<evidence type="ECO:0000313" key="3">
    <source>
        <dbReference type="Proteomes" id="UP000783796"/>
    </source>
</evidence>
<keyword evidence="1" id="KW-0812">Transmembrane</keyword>
<feature type="transmembrane region" description="Helical" evidence="1">
    <location>
        <begin position="90"/>
        <end position="108"/>
    </location>
</feature>
<organism evidence="2 3">
    <name type="scientific">Candidatus Phocaeicola faecigallinarum</name>
    <dbReference type="NCBI Taxonomy" id="2838732"/>
    <lineage>
        <taxon>Bacteria</taxon>
        <taxon>Pseudomonadati</taxon>
        <taxon>Bacteroidota</taxon>
        <taxon>Bacteroidia</taxon>
        <taxon>Bacteroidales</taxon>
        <taxon>Bacteroidaceae</taxon>
        <taxon>Phocaeicola</taxon>
    </lineage>
</organism>
<evidence type="ECO:0000313" key="2">
    <source>
        <dbReference type="EMBL" id="MBU3839265.1"/>
    </source>
</evidence>
<keyword evidence="1" id="KW-0472">Membrane</keyword>
<reference evidence="2" key="2">
    <citation type="submission" date="2021-04" db="EMBL/GenBank/DDBJ databases">
        <authorList>
            <person name="Gilroy R."/>
        </authorList>
    </citation>
    <scope>NUCLEOTIDE SEQUENCE</scope>
    <source>
        <strain evidence="2">G4-2901</strain>
    </source>
</reference>
<feature type="transmembrane region" description="Helical" evidence="1">
    <location>
        <begin position="114"/>
        <end position="136"/>
    </location>
</feature>
<dbReference type="InterPro" id="IPR021354">
    <property type="entry name" value="DUF2975"/>
</dbReference>
<dbReference type="Pfam" id="PF11188">
    <property type="entry name" value="DUF2975"/>
    <property type="match status" value="1"/>
</dbReference>